<dbReference type="Pfam" id="PF00106">
    <property type="entry name" value="adh_short"/>
    <property type="match status" value="1"/>
</dbReference>
<dbReference type="InterPro" id="IPR036291">
    <property type="entry name" value="NAD(P)-bd_dom_sf"/>
</dbReference>
<dbReference type="InterPro" id="IPR002347">
    <property type="entry name" value="SDR_fam"/>
</dbReference>
<name>A0ABU3QYJ6_9GAMM</name>
<dbReference type="PANTHER" id="PTHR43544">
    <property type="entry name" value="SHORT-CHAIN DEHYDROGENASE/REDUCTASE"/>
    <property type="match status" value="1"/>
</dbReference>
<dbReference type="PANTHER" id="PTHR43544:SF12">
    <property type="entry name" value="NAD(P)-BINDING ROSSMANN-FOLD SUPERFAMILY PROTEIN"/>
    <property type="match status" value="1"/>
</dbReference>
<dbReference type="PRINTS" id="PR00081">
    <property type="entry name" value="GDHRDH"/>
</dbReference>
<dbReference type="RefSeq" id="WP_315946199.1">
    <property type="nucleotide sequence ID" value="NZ_JAWCUA010000003.1"/>
</dbReference>
<dbReference type="Proteomes" id="UP001257914">
    <property type="component" value="Unassembled WGS sequence"/>
</dbReference>
<keyword evidence="2" id="KW-1185">Reference proteome</keyword>
<dbReference type="InterPro" id="IPR051468">
    <property type="entry name" value="Fungal_SecMetab_SDRs"/>
</dbReference>
<protein>
    <submittedName>
        <fullName evidence="1">SDR family NAD(P)-dependent oxidoreductase</fullName>
    </submittedName>
</protein>
<accession>A0ABU3QYJ6</accession>
<sequence>MITQQTLIVGANSEIAKALACEILKQQNCGLLLLSRHFDEQWQHERTPEQLQRVKLISVEDYSESSIEHSIDKINSNSQLPITRVFICNGLLHNKTVKPEKRLEDFDAGAFHQVMSANVLTPMLWLQKLTPILTGEVKCKVVLLSARVGSISDNRLGGWYSYRASKAALNMMVKTASIELARRAKNIKLILFHPGTTDSPLSKPFQANVPQNKLFRPEFVATQLLSILDKQEVDGVASYLDWQGDSINW</sequence>
<dbReference type="SUPFAM" id="SSF51735">
    <property type="entry name" value="NAD(P)-binding Rossmann-fold domains"/>
    <property type="match status" value="1"/>
</dbReference>
<dbReference type="EMBL" id="JAWCUA010000003">
    <property type="protein sequence ID" value="MDU0112480.1"/>
    <property type="molecule type" value="Genomic_DNA"/>
</dbReference>
<evidence type="ECO:0000313" key="1">
    <source>
        <dbReference type="EMBL" id="MDU0112480.1"/>
    </source>
</evidence>
<gene>
    <name evidence="1" type="ORF">RT723_05580</name>
</gene>
<organism evidence="1 2">
    <name type="scientific">Psychrosphaera aquimarina</name>
    <dbReference type="NCBI Taxonomy" id="2044854"/>
    <lineage>
        <taxon>Bacteria</taxon>
        <taxon>Pseudomonadati</taxon>
        <taxon>Pseudomonadota</taxon>
        <taxon>Gammaproteobacteria</taxon>
        <taxon>Alteromonadales</taxon>
        <taxon>Pseudoalteromonadaceae</taxon>
        <taxon>Psychrosphaera</taxon>
    </lineage>
</organism>
<dbReference type="Gene3D" id="3.40.50.720">
    <property type="entry name" value="NAD(P)-binding Rossmann-like Domain"/>
    <property type="match status" value="1"/>
</dbReference>
<reference evidence="1 2" key="1">
    <citation type="submission" date="2023-10" db="EMBL/GenBank/DDBJ databases">
        <title>Psychrosphaera aquimaarina strain SW33 isolated from seawater.</title>
        <authorList>
            <person name="Bayburt H."/>
            <person name="Kim J.M."/>
            <person name="Choi B.J."/>
            <person name="Jeon C.O."/>
        </authorList>
    </citation>
    <scope>NUCLEOTIDE SEQUENCE [LARGE SCALE GENOMIC DNA]</scope>
    <source>
        <strain evidence="1 2">KCTC 52743</strain>
    </source>
</reference>
<proteinExistence type="predicted"/>
<evidence type="ECO:0000313" key="2">
    <source>
        <dbReference type="Proteomes" id="UP001257914"/>
    </source>
</evidence>
<comment type="caution">
    <text evidence="1">The sequence shown here is derived from an EMBL/GenBank/DDBJ whole genome shotgun (WGS) entry which is preliminary data.</text>
</comment>